<organism evidence="1 2">
    <name type="scientific">Solimonas marina</name>
    <dbReference type="NCBI Taxonomy" id="2714601"/>
    <lineage>
        <taxon>Bacteria</taxon>
        <taxon>Pseudomonadati</taxon>
        <taxon>Pseudomonadota</taxon>
        <taxon>Gammaproteobacteria</taxon>
        <taxon>Nevskiales</taxon>
        <taxon>Nevskiaceae</taxon>
        <taxon>Solimonas</taxon>
    </lineage>
</organism>
<dbReference type="AlphaFoldDB" id="A0A969W9W2"/>
<name>A0A969W9W2_9GAMM</name>
<reference evidence="1" key="1">
    <citation type="submission" date="2020-03" db="EMBL/GenBank/DDBJ databases">
        <title>Solimonas marina sp. nov., isolated from deep seawater of the Pacific Ocean.</title>
        <authorList>
            <person name="Liu X."/>
            <person name="Lai Q."/>
            <person name="Sun F."/>
            <person name="Gai Y."/>
            <person name="Li G."/>
            <person name="Shao Z."/>
        </authorList>
    </citation>
    <scope>NUCLEOTIDE SEQUENCE</scope>
    <source>
        <strain evidence="1">C16B3</strain>
    </source>
</reference>
<sequence>MNTYCLRSTSRTTIIDACITAGALVADGTPSQGIIWDEIGAIYEPTGNTIETDDGPVDGMAPRADENGTPYWHANVYSGAALDLPTELLIVPTAPVRKLWVE</sequence>
<dbReference type="EMBL" id="JAAVXB010000002">
    <property type="protein sequence ID" value="NKF21601.1"/>
    <property type="molecule type" value="Genomic_DNA"/>
</dbReference>
<comment type="caution">
    <text evidence="1">The sequence shown here is derived from an EMBL/GenBank/DDBJ whole genome shotgun (WGS) entry which is preliminary data.</text>
</comment>
<proteinExistence type="predicted"/>
<evidence type="ECO:0000313" key="2">
    <source>
        <dbReference type="Proteomes" id="UP000653472"/>
    </source>
</evidence>
<dbReference type="RefSeq" id="WP_168146852.1">
    <property type="nucleotide sequence ID" value="NZ_JAAVXB010000002.1"/>
</dbReference>
<accession>A0A969W9W2</accession>
<evidence type="ECO:0000313" key="1">
    <source>
        <dbReference type="EMBL" id="NKF21601.1"/>
    </source>
</evidence>
<dbReference type="Proteomes" id="UP000653472">
    <property type="component" value="Unassembled WGS sequence"/>
</dbReference>
<protein>
    <submittedName>
        <fullName evidence="1">Uncharacterized protein</fullName>
    </submittedName>
</protein>
<gene>
    <name evidence="1" type="ORF">G7Y82_04670</name>
</gene>
<keyword evidence="2" id="KW-1185">Reference proteome</keyword>